<sequence length="204" mass="22140">MRRALVLVDRQADNTRTETMSAHALSQANSPVSTTPLDAGVLSHADALQVLARETVRDGLSAAQLMDSSTHGGLTYNDILLLPGYIDFPADVIQLDSRITRNIALKTPFMSSPMDTVTGKWACRESTAQADGKTEMAINMALLGGVGVIHHNCTADEQAEMVRKVKKFENGFLNDPKVLTPDHTVRDARLIKENYGFSGFPITG</sequence>
<dbReference type="InterPro" id="IPR013785">
    <property type="entry name" value="Aldolase_TIM"/>
</dbReference>
<proteinExistence type="inferred from homology"/>
<dbReference type="PANTHER" id="PTHR11911:SF111">
    <property type="entry name" value="INOSINE-5'-MONOPHOSPHATE DEHYDROGENASE"/>
    <property type="match status" value="1"/>
</dbReference>
<evidence type="ECO:0000313" key="3">
    <source>
        <dbReference type="EMBL" id="KAG5460846.1"/>
    </source>
</evidence>
<dbReference type="OrthoDB" id="416622at2759"/>
<feature type="domain" description="IMP dehydrogenase/GMP reductase" evidence="2">
    <location>
        <begin position="73"/>
        <end position="172"/>
    </location>
</feature>
<dbReference type="InterPro" id="IPR001093">
    <property type="entry name" value="IMP_DH_GMPRt"/>
</dbReference>
<comment type="similarity">
    <text evidence="1">Belongs to the IMPDH/GMPR family.</text>
</comment>
<dbReference type="InterPro" id="IPR005990">
    <property type="entry name" value="IMP_DH"/>
</dbReference>
<dbReference type="PANTHER" id="PTHR11911">
    <property type="entry name" value="INOSINE-5-MONOPHOSPHATE DEHYDROGENASE RELATED"/>
    <property type="match status" value="1"/>
</dbReference>
<dbReference type="SMART" id="SM01240">
    <property type="entry name" value="IMPDH"/>
    <property type="match status" value="1"/>
</dbReference>
<dbReference type="Proteomes" id="UP000673691">
    <property type="component" value="Unassembled WGS sequence"/>
</dbReference>
<evidence type="ECO:0000259" key="2">
    <source>
        <dbReference type="Pfam" id="PF00478"/>
    </source>
</evidence>
<dbReference type="EMBL" id="JAEFCI010004614">
    <property type="protein sequence ID" value="KAG5460846.1"/>
    <property type="molecule type" value="Genomic_DNA"/>
</dbReference>
<evidence type="ECO:0000313" key="4">
    <source>
        <dbReference type="Proteomes" id="UP000673691"/>
    </source>
</evidence>
<dbReference type="SUPFAM" id="SSF51412">
    <property type="entry name" value="Inosine monophosphate dehydrogenase (IMPDH)"/>
    <property type="match status" value="1"/>
</dbReference>
<dbReference type="Gene3D" id="3.20.20.70">
    <property type="entry name" value="Aldolase class I"/>
    <property type="match status" value="1"/>
</dbReference>
<dbReference type="GO" id="GO:0005737">
    <property type="term" value="C:cytoplasm"/>
    <property type="evidence" value="ECO:0007669"/>
    <property type="project" value="TreeGrafter"/>
</dbReference>
<dbReference type="FunFam" id="3.20.20.70:FF:000424">
    <property type="entry name" value="Inosine-5'-monophosphate dehydrogenase 2"/>
    <property type="match status" value="1"/>
</dbReference>
<keyword evidence="4" id="KW-1185">Reference proteome</keyword>
<evidence type="ECO:0000256" key="1">
    <source>
        <dbReference type="ARBA" id="ARBA00005502"/>
    </source>
</evidence>
<dbReference type="AlphaFoldDB" id="A0A8H7ZWS3"/>
<accession>A0A8H7ZWS3</accession>
<dbReference type="Pfam" id="PF00478">
    <property type="entry name" value="IMPDH"/>
    <property type="match status" value="1"/>
</dbReference>
<comment type="caution">
    <text evidence="3">The sequence shown here is derived from an EMBL/GenBank/DDBJ whole genome shotgun (WGS) entry which is preliminary data.</text>
</comment>
<dbReference type="GO" id="GO:0006183">
    <property type="term" value="P:GTP biosynthetic process"/>
    <property type="evidence" value="ECO:0007669"/>
    <property type="project" value="TreeGrafter"/>
</dbReference>
<reference evidence="3 4" key="1">
    <citation type="journal article" name="Sci. Rep.">
        <title>Genome-scale phylogenetic analyses confirm Olpidium as the closest living zoosporic fungus to the non-flagellated, terrestrial fungi.</title>
        <authorList>
            <person name="Chang Y."/>
            <person name="Rochon D."/>
            <person name="Sekimoto S."/>
            <person name="Wang Y."/>
            <person name="Chovatia M."/>
            <person name="Sandor L."/>
            <person name="Salamov A."/>
            <person name="Grigoriev I.V."/>
            <person name="Stajich J.E."/>
            <person name="Spatafora J.W."/>
        </authorList>
    </citation>
    <scope>NUCLEOTIDE SEQUENCE [LARGE SCALE GENOMIC DNA]</scope>
    <source>
        <strain evidence="3">S191</strain>
    </source>
</reference>
<protein>
    <submittedName>
        <fullName evidence="3">Inosine-5'-monophosphate dehydrogenase</fullName>
    </submittedName>
</protein>
<name>A0A8H7ZWS3_9FUNG</name>
<dbReference type="GO" id="GO:0003938">
    <property type="term" value="F:IMP dehydrogenase activity"/>
    <property type="evidence" value="ECO:0007669"/>
    <property type="project" value="InterPro"/>
</dbReference>
<organism evidence="3 4">
    <name type="scientific">Olpidium bornovanus</name>
    <dbReference type="NCBI Taxonomy" id="278681"/>
    <lineage>
        <taxon>Eukaryota</taxon>
        <taxon>Fungi</taxon>
        <taxon>Fungi incertae sedis</taxon>
        <taxon>Olpidiomycota</taxon>
        <taxon>Olpidiomycotina</taxon>
        <taxon>Olpidiomycetes</taxon>
        <taxon>Olpidiales</taxon>
        <taxon>Olpidiaceae</taxon>
        <taxon>Olpidium</taxon>
    </lineage>
</organism>
<gene>
    <name evidence="3" type="ORF">BJ554DRAFT_7057</name>
</gene>